<name>A0A2N3IF20_9BACT</name>
<accession>A0A2N3IF20</accession>
<dbReference type="EMBL" id="NKXO01000021">
    <property type="protein sequence ID" value="PKQ68932.1"/>
    <property type="molecule type" value="Genomic_DNA"/>
</dbReference>
<dbReference type="RefSeq" id="WP_243390561.1">
    <property type="nucleotide sequence ID" value="NZ_NKXO01000021.1"/>
</dbReference>
<dbReference type="InterPro" id="IPR048503">
    <property type="entry name" value="NamZ_C"/>
</dbReference>
<organism evidence="3 4">
    <name type="scientific">Raineya orbicola</name>
    <dbReference type="NCBI Taxonomy" id="2016530"/>
    <lineage>
        <taxon>Bacteria</taxon>
        <taxon>Pseudomonadati</taxon>
        <taxon>Bacteroidota</taxon>
        <taxon>Cytophagia</taxon>
        <taxon>Cytophagales</taxon>
        <taxon>Raineyaceae</taxon>
        <taxon>Raineya</taxon>
    </lineage>
</organism>
<dbReference type="Pfam" id="PF20732">
    <property type="entry name" value="NamZ_C"/>
    <property type="match status" value="1"/>
</dbReference>
<gene>
    <name evidence="3" type="ORF">Rain11_1465</name>
</gene>
<dbReference type="PIRSF" id="PIRSF016719">
    <property type="entry name" value="UCP016719"/>
    <property type="match status" value="1"/>
</dbReference>
<feature type="domain" description="Peptidoglycan beta-N-acetylmuramidase NamZ N-terminal" evidence="1">
    <location>
        <begin position="77"/>
        <end position="274"/>
    </location>
</feature>
<protein>
    <recommendedName>
        <fullName evidence="5">DUF1343 domain-containing protein</fullName>
    </recommendedName>
</protein>
<dbReference type="InterPro" id="IPR008302">
    <property type="entry name" value="NamZ"/>
</dbReference>
<keyword evidence="4" id="KW-1185">Reference proteome</keyword>
<dbReference type="GO" id="GO:0033922">
    <property type="term" value="F:peptidoglycan beta-N-acetylmuramidase activity"/>
    <property type="evidence" value="ECO:0007669"/>
    <property type="project" value="InterPro"/>
</dbReference>
<proteinExistence type="predicted"/>
<dbReference type="InterPro" id="IPR048502">
    <property type="entry name" value="NamZ_N"/>
</dbReference>
<evidence type="ECO:0008006" key="5">
    <source>
        <dbReference type="Google" id="ProtNLM"/>
    </source>
</evidence>
<dbReference type="Gene3D" id="3.90.1150.140">
    <property type="match status" value="1"/>
</dbReference>
<dbReference type="Proteomes" id="UP000233387">
    <property type="component" value="Unassembled WGS sequence"/>
</dbReference>
<dbReference type="PANTHER" id="PTHR42915:SF1">
    <property type="entry name" value="PEPTIDOGLYCAN BETA-N-ACETYLMURAMIDASE NAMZ"/>
    <property type="match status" value="1"/>
</dbReference>
<dbReference type="Pfam" id="PF07075">
    <property type="entry name" value="NamZ_N"/>
    <property type="match status" value="1"/>
</dbReference>
<dbReference type="PANTHER" id="PTHR42915">
    <property type="entry name" value="HYPOTHETICAL 460 KDA PROTEIN IN FEUA-SIGW INTERGENIC REGION [PRECURSOR]"/>
    <property type="match status" value="1"/>
</dbReference>
<comment type="caution">
    <text evidence="3">The sequence shown here is derived from an EMBL/GenBank/DDBJ whole genome shotgun (WGS) entry which is preliminary data.</text>
</comment>
<evidence type="ECO:0000259" key="2">
    <source>
        <dbReference type="Pfam" id="PF20732"/>
    </source>
</evidence>
<evidence type="ECO:0000259" key="1">
    <source>
        <dbReference type="Pfam" id="PF07075"/>
    </source>
</evidence>
<evidence type="ECO:0000313" key="3">
    <source>
        <dbReference type="EMBL" id="PKQ68932.1"/>
    </source>
</evidence>
<feature type="domain" description="Peptidoglycan beta-N-acetylmuramidase NamZ C-terminal" evidence="2">
    <location>
        <begin position="280"/>
        <end position="417"/>
    </location>
</feature>
<sequence>MKKSHLFFGGMLFFCTFCQKKVSTLQTSNKPPELIQQENSKSAKISQNQINNNQQAQIRVGAEQLELYLPEIQDKKVALVVNHSALVERKHLVDVLLSKDVQIQKVFAPEHGFRGDADAGETVQNEKDTQTGLPIISLYGKNKKPTAEQLKDIDVVIFDIQDVGVRFFTYISTMHYVMEACAENNKEFIVLDRPNPNGDYVAGPVLQKGFESFIGMHPIPVVHGLTVGELAQMINGEKWLKNGLQCKLRVVPLQNYTHQTRYELPVKPSPNLPNYFAVRLYPSLCFFEGTSLSVGRGTDFPFQVVGYPDKRVGDFTFTPVSKPGMAKNPLYENQLCYGVDYRKVYLQAPNFTIQPLIDFYQKFPEKDKFFNAFFDKLAGNSLLKEQIRKGMSEAEIVTTWQKDLQNYLQMRKKYLLYE</sequence>
<dbReference type="AlphaFoldDB" id="A0A2N3IF20"/>
<reference evidence="3 4" key="1">
    <citation type="submission" date="2017-06" db="EMBL/GenBank/DDBJ databases">
        <title>Raineya orbicola gen. nov., sp. nov. a slightly thermophilic bacterium of the phylum Bacteroidetes and the description of Raineyaceae fam. nov.</title>
        <authorList>
            <person name="Albuquerque L."/>
            <person name="Polonia A.R.M."/>
            <person name="Barroso C."/>
            <person name="Froufe H.J.C."/>
            <person name="Lage O."/>
            <person name="Lobo-Da-Cunha A."/>
            <person name="Egas C."/>
            <person name="Da Costa M.S."/>
        </authorList>
    </citation>
    <scope>NUCLEOTIDE SEQUENCE [LARGE SCALE GENOMIC DNA]</scope>
    <source>
        <strain evidence="3 4">SPSPC-11</strain>
    </source>
</reference>
<evidence type="ECO:0000313" key="4">
    <source>
        <dbReference type="Proteomes" id="UP000233387"/>
    </source>
</evidence>
<dbReference type="Gene3D" id="3.40.50.12170">
    <property type="entry name" value="Uncharacterised protein PF07075, DUF1343"/>
    <property type="match status" value="1"/>
</dbReference>